<organism evidence="3 4">
    <name type="scientific">Sulfidibacter corallicola</name>
    <dbReference type="NCBI Taxonomy" id="2818388"/>
    <lineage>
        <taxon>Bacteria</taxon>
        <taxon>Pseudomonadati</taxon>
        <taxon>Acidobacteriota</taxon>
        <taxon>Holophagae</taxon>
        <taxon>Acanthopleuribacterales</taxon>
        <taxon>Acanthopleuribacteraceae</taxon>
        <taxon>Sulfidibacter</taxon>
    </lineage>
</organism>
<keyword evidence="1" id="KW-0547">Nucleotide-binding</keyword>
<dbReference type="PROSITE" id="PS50975">
    <property type="entry name" value="ATP_GRASP"/>
    <property type="match status" value="1"/>
</dbReference>
<dbReference type="EMBL" id="CP071793">
    <property type="protein sequence ID" value="QTD50216.1"/>
    <property type="molecule type" value="Genomic_DNA"/>
</dbReference>
<evidence type="ECO:0000256" key="1">
    <source>
        <dbReference type="PROSITE-ProRule" id="PRU00409"/>
    </source>
</evidence>
<dbReference type="InterPro" id="IPR011761">
    <property type="entry name" value="ATP-grasp"/>
</dbReference>
<proteinExistence type="predicted"/>
<accession>A0A8A4TJV8</accession>
<reference evidence="3" key="1">
    <citation type="submission" date="2021-03" db="EMBL/GenBank/DDBJ databases">
        <title>Acanthopleuribacteraceae sp. M133.</title>
        <authorList>
            <person name="Wang G."/>
        </authorList>
    </citation>
    <scope>NUCLEOTIDE SEQUENCE</scope>
    <source>
        <strain evidence="3">M133</strain>
    </source>
</reference>
<dbReference type="Proteomes" id="UP000663929">
    <property type="component" value="Chromosome"/>
</dbReference>
<keyword evidence="1" id="KW-0067">ATP-binding</keyword>
<dbReference type="KEGG" id="scor:J3U87_31915"/>
<sequence length="363" mass="40662">MRCLVIGNPENRRVAFFQRALHERGLPAAQVCSYLDLLRGRVGPDLPPADWVRIESPGECFEVERALIGWGLEEADEPATADLESEPGRHRHTRACHLGFARLLARLEACNPEARWMNPPASILAMFDKHAAHQRMRTQSTPRPEYHGLVTGIDRLRAISAQRGLSRLFLKPRFGSSAAGVLAYRRRGSEERITTTLELERPSGKLYNHLNPRTYHRDADIRHILETLLPDELVVESWLPKANWRGYSWDLRVLVIAGEARHVVPRMSRSPLTNLHLGNRRGDLDTLSAHIGASRVAEMSAAAERAARAFPDCLYVAVDVAIRCDLKRVAVLEVNAFGDLLPGLLHRGRDSYAAEVAALLEVN</sequence>
<evidence type="ECO:0000313" key="3">
    <source>
        <dbReference type="EMBL" id="QTD50216.1"/>
    </source>
</evidence>
<dbReference type="GO" id="GO:0005524">
    <property type="term" value="F:ATP binding"/>
    <property type="evidence" value="ECO:0007669"/>
    <property type="project" value="UniProtKB-UniRule"/>
</dbReference>
<dbReference type="AlphaFoldDB" id="A0A8A4TJV8"/>
<gene>
    <name evidence="3" type="ORF">J3U87_31915</name>
</gene>
<dbReference type="SUPFAM" id="SSF56059">
    <property type="entry name" value="Glutathione synthetase ATP-binding domain-like"/>
    <property type="match status" value="1"/>
</dbReference>
<name>A0A8A4TJV8_SULCO</name>
<dbReference type="NCBIfam" id="NF038074">
    <property type="entry name" value="fam_STM4014"/>
    <property type="match status" value="1"/>
</dbReference>
<dbReference type="RefSeq" id="WP_237379846.1">
    <property type="nucleotide sequence ID" value="NZ_CP071793.1"/>
</dbReference>
<dbReference type="GO" id="GO:0046872">
    <property type="term" value="F:metal ion binding"/>
    <property type="evidence" value="ECO:0007669"/>
    <property type="project" value="InterPro"/>
</dbReference>
<protein>
    <submittedName>
        <fullName evidence="3">STM4014 family protein</fullName>
    </submittedName>
</protein>
<feature type="domain" description="ATP-grasp" evidence="2">
    <location>
        <begin position="133"/>
        <end position="360"/>
    </location>
</feature>
<dbReference type="Gene3D" id="3.30.470.20">
    <property type="entry name" value="ATP-grasp fold, B domain"/>
    <property type="match status" value="1"/>
</dbReference>
<evidence type="ECO:0000259" key="2">
    <source>
        <dbReference type="PROSITE" id="PS50975"/>
    </source>
</evidence>
<evidence type="ECO:0000313" key="4">
    <source>
        <dbReference type="Proteomes" id="UP000663929"/>
    </source>
</evidence>
<keyword evidence="4" id="KW-1185">Reference proteome</keyword>
<dbReference type="InterPro" id="IPR047778">
    <property type="entry name" value="STM4014-like"/>
</dbReference>